<feature type="compositionally biased region" description="Low complexity" evidence="1">
    <location>
        <begin position="297"/>
        <end position="307"/>
    </location>
</feature>
<dbReference type="STRING" id="7102.A0A2A4JZM4"/>
<organism evidence="2">
    <name type="scientific">Heliothis virescens</name>
    <name type="common">Tobacco budworm moth</name>
    <dbReference type="NCBI Taxonomy" id="7102"/>
    <lineage>
        <taxon>Eukaryota</taxon>
        <taxon>Metazoa</taxon>
        <taxon>Ecdysozoa</taxon>
        <taxon>Arthropoda</taxon>
        <taxon>Hexapoda</taxon>
        <taxon>Insecta</taxon>
        <taxon>Pterygota</taxon>
        <taxon>Neoptera</taxon>
        <taxon>Endopterygota</taxon>
        <taxon>Lepidoptera</taxon>
        <taxon>Glossata</taxon>
        <taxon>Ditrysia</taxon>
        <taxon>Noctuoidea</taxon>
        <taxon>Noctuidae</taxon>
        <taxon>Heliothinae</taxon>
        <taxon>Heliothis</taxon>
    </lineage>
</organism>
<sequence length="340" mass="37019">MAVHRSEEKKVQRHSTLCAAVVHSGVLLLSQHDAADGAAVGVGVVYAFYGLRKDSRHFIRLDPLAKGLLLNRQWGVTGAPVTWRVDRFHDTDPWAVPDIKAARGWAAGAVLLALLVLIVRAAENCLHKKLFKAIYMHTNVGAGEMQQDVLQGHYRLQGVRRQESDEWSTPNVMATSLQQHPYESRVSGGAGEAARDLPPPYSQCAAKRDDPPPPYSACYVTYSARPHQPPAVHLHPRGHSARDARDNEHNDLIEHALRADAAPDAGAPHCAADDAGLRTELVFDNGRIVERRSTDLSSNNDSAASSAGVEHTGQAEFKDRVVYVDETAPPSATAERALLV</sequence>
<proteinExistence type="predicted"/>
<reference evidence="2" key="1">
    <citation type="submission" date="2017-09" db="EMBL/GenBank/DDBJ databases">
        <title>Contemporary evolution of a Lepidopteran species, Heliothis virescens, in response to modern agricultural practices.</title>
        <authorList>
            <person name="Fritz M.L."/>
            <person name="Deyonke A.M."/>
            <person name="Papanicolaou A."/>
            <person name="Micinski S."/>
            <person name="Westbrook J."/>
            <person name="Gould F."/>
        </authorList>
    </citation>
    <scope>NUCLEOTIDE SEQUENCE [LARGE SCALE GENOMIC DNA]</scope>
    <source>
        <strain evidence="2">HvINT-</strain>
        <tissue evidence="2">Whole body</tissue>
    </source>
</reference>
<dbReference type="EMBL" id="NWSH01000325">
    <property type="protein sequence ID" value="PCG77448.1"/>
    <property type="molecule type" value="Genomic_DNA"/>
</dbReference>
<protein>
    <submittedName>
        <fullName evidence="2">Uncharacterized protein</fullName>
    </submittedName>
</protein>
<feature type="region of interest" description="Disordered" evidence="1">
    <location>
        <begin position="293"/>
        <end position="312"/>
    </location>
</feature>
<gene>
    <name evidence="2" type="ORF">B5V51_7334</name>
</gene>
<evidence type="ECO:0000256" key="1">
    <source>
        <dbReference type="SAM" id="MobiDB-lite"/>
    </source>
</evidence>
<dbReference type="AlphaFoldDB" id="A0A2A4JZM4"/>
<comment type="caution">
    <text evidence="2">The sequence shown here is derived from an EMBL/GenBank/DDBJ whole genome shotgun (WGS) entry which is preliminary data.</text>
</comment>
<accession>A0A2A4JZM4</accession>
<dbReference type="EMBL" id="NWSH01000325">
    <property type="protein sequence ID" value="PCG77447.1"/>
    <property type="molecule type" value="Genomic_DNA"/>
</dbReference>
<evidence type="ECO:0000313" key="2">
    <source>
        <dbReference type="EMBL" id="PCG77447.1"/>
    </source>
</evidence>
<name>A0A2A4JZM4_HELVI</name>